<feature type="transmembrane region" description="Helical" evidence="5">
    <location>
        <begin position="494"/>
        <end position="513"/>
    </location>
</feature>
<reference evidence="7 8" key="1">
    <citation type="journal article" date="2005" name="Nature">
        <title>The genome of the social amoeba Dictyostelium discoideum.</title>
        <authorList>
            <consortium name="The Dictyostelium discoideum Sequencing Consortium"/>
            <person name="Eichinger L."/>
            <person name="Pachebat J.A."/>
            <person name="Glockner G."/>
            <person name="Rajandream M.A."/>
            <person name="Sucgang R."/>
            <person name="Berriman M."/>
            <person name="Song J."/>
            <person name="Olsen R."/>
            <person name="Szafranski K."/>
            <person name="Xu Q."/>
            <person name="Tunggal B."/>
            <person name="Kummerfeld S."/>
            <person name="Madera M."/>
            <person name="Konfortov B.A."/>
            <person name="Rivero F."/>
            <person name="Bankier A.T."/>
            <person name="Lehmann R."/>
            <person name="Hamlin N."/>
            <person name="Davies R."/>
            <person name="Gaudet P."/>
            <person name="Fey P."/>
            <person name="Pilcher K."/>
            <person name="Chen G."/>
            <person name="Saunders D."/>
            <person name="Sodergren E."/>
            <person name="Davis P."/>
            <person name="Kerhornou A."/>
            <person name="Nie X."/>
            <person name="Hall N."/>
            <person name="Anjard C."/>
            <person name="Hemphill L."/>
            <person name="Bason N."/>
            <person name="Farbrother P."/>
            <person name="Desany B."/>
            <person name="Just E."/>
            <person name="Morio T."/>
            <person name="Rost R."/>
            <person name="Churcher C."/>
            <person name="Cooper J."/>
            <person name="Haydock S."/>
            <person name="van Driessche N."/>
            <person name="Cronin A."/>
            <person name="Goodhead I."/>
            <person name="Muzny D."/>
            <person name="Mourier T."/>
            <person name="Pain A."/>
            <person name="Lu M."/>
            <person name="Harper D."/>
            <person name="Lindsay R."/>
            <person name="Hauser H."/>
            <person name="James K."/>
            <person name="Quiles M."/>
            <person name="Madan Babu M."/>
            <person name="Saito T."/>
            <person name="Buchrieser C."/>
            <person name="Wardroper A."/>
            <person name="Felder M."/>
            <person name="Thangavelu M."/>
            <person name="Johnson D."/>
            <person name="Knights A."/>
            <person name="Loulseged H."/>
            <person name="Mungall K."/>
            <person name="Oliver K."/>
            <person name="Price C."/>
            <person name="Quail M.A."/>
            <person name="Urushihara H."/>
            <person name="Hernandez J."/>
            <person name="Rabbinowitsch E."/>
            <person name="Steffen D."/>
            <person name="Sanders M."/>
            <person name="Ma J."/>
            <person name="Kohara Y."/>
            <person name="Sharp S."/>
            <person name="Simmonds M."/>
            <person name="Spiegler S."/>
            <person name="Tivey A."/>
            <person name="Sugano S."/>
            <person name="White B."/>
            <person name="Walker D."/>
            <person name="Woodward J."/>
            <person name="Winckler T."/>
            <person name="Tanaka Y."/>
            <person name="Shaulsky G."/>
            <person name="Schleicher M."/>
            <person name="Weinstock G."/>
            <person name="Rosenthal A."/>
            <person name="Cox E.C."/>
            <person name="Chisholm R.L."/>
            <person name="Gibbs R."/>
            <person name="Loomis W.F."/>
            <person name="Platzer M."/>
            <person name="Kay R.R."/>
            <person name="Williams J."/>
            <person name="Dear P.H."/>
            <person name="Noegel A.A."/>
            <person name="Barrell B."/>
            <person name="Kuspa A."/>
        </authorList>
    </citation>
    <scope>NUCLEOTIDE SEQUENCE [LARGE SCALE GENOMIC DNA]</scope>
    <source>
        <strain evidence="7 8">AX4</strain>
    </source>
</reference>
<proteinExistence type="predicted"/>
<dbReference type="dictyBase" id="DDB_G0292432"/>
<feature type="transmembrane region" description="Helical" evidence="5">
    <location>
        <begin position="133"/>
        <end position="153"/>
    </location>
</feature>
<feature type="transmembrane region" description="Helical" evidence="5">
    <location>
        <begin position="109"/>
        <end position="127"/>
    </location>
</feature>
<dbReference type="PANTHER" id="PTHR23510:SF16">
    <property type="entry name" value="MAJOR FACILITATOR SUPERFAMILY (MFS) PROFILE DOMAIN-CONTAINING PROTEIN"/>
    <property type="match status" value="1"/>
</dbReference>
<feature type="transmembrane region" description="Helical" evidence="5">
    <location>
        <begin position="466"/>
        <end position="488"/>
    </location>
</feature>
<dbReference type="HOGENOM" id="CLU_557728_0_0_1"/>
<dbReference type="RefSeq" id="XP_629609.1">
    <property type="nucleotide sequence ID" value="XM_629607.1"/>
</dbReference>
<gene>
    <name evidence="7" type="ORF">DDB_G0292432</name>
</gene>
<dbReference type="Gene3D" id="1.20.1250.20">
    <property type="entry name" value="MFS general substrate transporter like domains"/>
    <property type="match status" value="2"/>
</dbReference>
<evidence type="ECO:0000256" key="4">
    <source>
        <dbReference type="ARBA" id="ARBA00023136"/>
    </source>
</evidence>
<keyword evidence="4 5" id="KW-0472">Membrane</keyword>
<dbReference type="InterPro" id="IPR020846">
    <property type="entry name" value="MFS_dom"/>
</dbReference>
<feature type="transmembrane region" description="Helical" evidence="5">
    <location>
        <begin position="434"/>
        <end position="454"/>
    </location>
</feature>
<dbReference type="PRINTS" id="PR01035">
    <property type="entry name" value="TCRTETA"/>
</dbReference>
<dbReference type="Proteomes" id="UP000002195">
    <property type="component" value="Unassembled WGS sequence"/>
</dbReference>
<dbReference type="InterPro" id="IPR036259">
    <property type="entry name" value="MFS_trans_sf"/>
</dbReference>
<dbReference type="GO" id="GO:0022857">
    <property type="term" value="F:transmembrane transporter activity"/>
    <property type="evidence" value="ECO:0000318"/>
    <property type="project" value="GO_Central"/>
</dbReference>
<feature type="transmembrane region" description="Helical" evidence="5">
    <location>
        <begin position="165"/>
        <end position="188"/>
    </location>
</feature>
<feature type="transmembrane region" description="Helical" evidence="5">
    <location>
        <begin position="534"/>
        <end position="555"/>
    </location>
</feature>
<evidence type="ECO:0000313" key="7">
    <source>
        <dbReference type="EMBL" id="EAL61195.1"/>
    </source>
</evidence>
<feature type="transmembrane region" description="Helical" evidence="5">
    <location>
        <begin position="80"/>
        <end position="100"/>
    </location>
</feature>
<dbReference type="OMA" id="IFLRLCN"/>
<dbReference type="PaxDb" id="44689-DDB0184386"/>
<dbReference type="GO" id="GO:0016020">
    <property type="term" value="C:membrane"/>
    <property type="evidence" value="ECO:0000318"/>
    <property type="project" value="GO_Central"/>
</dbReference>
<dbReference type="KEGG" id="ddi:DDB_G0292432"/>
<comment type="subcellular location">
    <subcellularLocation>
        <location evidence="1">Membrane</location>
        <topology evidence="1">Multi-pass membrane protein</topology>
    </subcellularLocation>
</comment>
<dbReference type="Pfam" id="PF07690">
    <property type="entry name" value="MFS_1"/>
    <property type="match status" value="1"/>
</dbReference>
<evidence type="ECO:0000259" key="6">
    <source>
        <dbReference type="PROSITE" id="PS50850"/>
    </source>
</evidence>
<dbReference type="PANTHER" id="PTHR23510">
    <property type="entry name" value="INNER MEMBRANE TRANSPORT PROTEIN YAJR"/>
    <property type="match status" value="1"/>
</dbReference>
<dbReference type="eggNOG" id="KOG2325">
    <property type="taxonomic scope" value="Eukaryota"/>
</dbReference>
<dbReference type="PhylomeDB" id="Q54D87"/>
<feature type="transmembrane region" description="Helical" evidence="5">
    <location>
        <begin position="392"/>
        <end position="414"/>
    </location>
</feature>
<protein>
    <recommendedName>
        <fullName evidence="6">Major facilitator superfamily (MFS) profile domain-containing protein</fullName>
    </recommendedName>
</protein>
<dbReference type="VEuPathDB" id="AmoebaDB:DDB_G0292432"/>
<dbReference type="InParanoid" id="Q54D87"/>
<dbReference type="InterPro" id="IPR011701">
    <property type="entry name" value="MFS"/>
</dbReference>
<dbReference type="SUPFAM" id="SSF103473">
    <property type="entry name" value="MFS general substrate transporter"/>
    <property type="match status" value="1"/>
</dbReference>
<evidence type="ECO:0000256" key="2">
    <source>
        <dbReference type="ARBA" id="ARBA00022692"/>
    </source>
</evidence>
<keyword evidence="8" id="KW-1185">Reference proteome</keyword>
<dbReference type="EMBL" id="AAFI02000190">
    <property type="protein sequence ID" value="EAL61195.1"/>
    <property type="molecule type" value="Genomic_DNA"/>
</dbReference>
<evidence type="ECO:0000256" key="3">
    <source>
        <dbReference type="ARBA" id="ARBA00022989"/>
    </source>
</evidence>
<comment type="caution">
    <text evidence="7">The sequence shown here is derived from an EMBL/GenBank/DDBJ whole genome shotgun (WGS) entry which is preliminary data.</text>
</comment>
<keyword evidence="2 5" id="KW-0812">Transmembrane</keyword>
<dbReference type="AlphaFoldDB" id="Q54D87"/>
<feature type="transmembrane region" description="Helical" evidence="5">
    <location>
        <begin position="567"/>
        <end position="586"/>
    </location>
</feature>
<evidence type="ECO:0000256" key="1">
    <source>
        <dbReference type="ARBA" id="ARBA00004141"/>
    </source>
</evidence>
<organism evidence="7 8">
    <name type="scientific">Dictyostelium discoideum</name>
    <name type="common">Social amoeba</name>
    <dbReference type="NCBI Taxonomy" id="44689"/>
    <lineage>
        <taxon>Eukaryota</taxon>
        <taxon>Amoebozoa</taxon>
        <taxon>Evosea</taxon>
        <taxon>Eumycetozoa</taxon>
        <taxon>Dictyostelia</taxon>
        <taxon>Dictyosteliales</taxon>
        <taxon>Dictyosteliaceae</taxon>
        <taxon>Dictyostelium</taxon>
    </lineage>
</organism>
<dbReference type="InterPro" id="IPR001958">
    <property type="entry name" value="Tet-R_TetA/multi-R_MdtG-like"/>
</dbReference>
<feature type="transmembrane region" description="Helical" evidence="5">
    <location>
        <begin position="208"/>
        <end position="227"/>
    </location>
</feature>
<sequence length="604" mass="67089">MVENNNSNDSILIINKEEKVSVKDEKVEISNEKTENRVHMLSLTTVMIIGFVANVEYGIVMPSLLKYLESINGNSNSLGWALAVFSIAQVCFLPIVGIWADKRTMKESFIASLIVGVIGNIVYAMAIDPYMVIAGRFIAGIGSSNMALTNSYIAAVSTKEQRTKFMGIINGINAFGLVAGPAFNLGIGEVNFNFWIGKVHFIFDPLRTPGWLLALFLFLILLSFIGFREPTPIIDNQDNNQTNIDQVSKIDINEKQQHISSSKFKSNEKAPLLHKSTSHPHALDKYSEVTLGGDYKHSINQQYSTYSKYPTFGEEGSLTYRMVNPKGLNGNGGESLSTTMITPQSSFQHFSSKKFSKYQTSSSNGGSIHQSRLFGADQKKKEPTFLENLKKILNASLLTCFVINFVQNFVFGSLETLITPITQQQYGFGTIQNSIMYSLVSLEIIVFIIVTVIFTGKGGQDKHAIMFGMLFIGAGLILMMFFFGLGLATDSVPMWKFILSVAITTVGIPTQNTSVYSLYSKLLNRIYGEEESQGFLSGCMMIMGSLARILGPLWAGYGLSMIRRLPLFIVLISMWVFDMGIVLLFWKKLTFKFDPNSKPIIVSH</sequence>
<dbReference type="InterPro" id="IPR051068">
    <property type="entry name" value="MFS_Domain-Containing_Protein"/>
</dbReference>
<dbReference type="PROSITE" id="PS50850">
    <property type="entry name" value="MFS"/>
    <property type="match status" value="1"/>
</dbReference>
<accession>Q54D87</accession>
<feature type="domain" description="Major facilitator superfamily (MFS) profile" evidence="6">
    <location>
        <begin position="42"/>
        <end position="590"/>
    </location>
</feature>
<name>Q54D87_DICDI</name>
<evidence type="ECO:0000313" key="8">
    <source>
        <dbReference type="Proteomes" id="UP000002195"/>
    </source>
</evidence>
<evidence type="ECO:0000256" key="5">
    <source>
        <dbReference type="SAM" id="Phobius"/>
    </source>
</evidence>
<dbReference type="GeneID" id="8628671"/>
<keyword evidence="3 5" id="KW-1133">Transmembrane helix</keyword>
<feature type="transmembrane region" description="Helical" evidence="5">
    <location>
        <begin position="40"/>
        <end position="60"/>
    </location>
</feature>